<keyword evidence="3" id="KW-1185">Reference proteome</keyword>
<accession>A0A8H8DFW2</accession>
<name>A0A8H8DFW2_9FUNG</name>
<evidence type="ECO:0000256" key="1">
    <source>
        <dbReference type="SAM" id="MobiDB-lite"/>
    </source>
</evidence>
<comment type="caution">
    <text evidence="2">The sequence shown here is derived from an EMBL/GenBank/DDBJ whole genome shotgun (WGS) entry which is preliminary data.</text>
</comment>
<feature type="compositionally biased region" description="Basic and acidic residues" evidence="1">
    <location>
        <begin position="1"/>
        <end position="10"/>
    </location>
</feature>
<dbReference type="EMBL" id="JAEFCI010011348">
    <property type="protein sequence ID" value="KAG5456681.1"/>
    <property type="molecule type" value="Genomic_DNA"/>
</dbReference>
<feature type="compositionally biased region" description="Pro residues" evidence="1">
    <location>
        <begin position="15"/>
        <end position="26"/>
    </location>
</feature>
<dbReference type="AlphaFoldDB" id="A0A8H8DFW2"/>
<gene>
    <name evidence="2" type="ORF">BJ554DRAFT_3509</name>
</gene>
<sequence length="180" mass="19933">MNGRRGDTRKFQCVLPPPDLTPPLPFSPQRWSRNRKKHLAGQTHQQKVRLHYDQFKAANAPDALLSRPVLFNTFVERFLSSSAASDRAAGPQTHLDPRVGGAFQHPAFGEAEAERDGHSFPGQQARGRQCCATLRRAAHDRLVPTQCFSEGNHEKTATALPQTAARPRVRLEQGGKLGVI</sequence>
<evidence type="ECO:0000313" key="2">
    <source>
        <dbReference type="EMBL" id="KAG5456681.1"/>
    </source>
</evidence>
<organism evidence="2 3">
    <name type="scientific">Olpidium bornovanus</name>
    <dbReference type="NCBI Taxonomy" id="278681"/>
    <lineage>
        <taxon>Eukaryota</taxon>
        <taxon>Fungi</taxon>
        <taxon>Fungi incertae sedis</taxon>
        <taxon>Olpidiomycota</taxon>
        <taxon>Olpidiomycotina</taxon>
        <taxon>Olpidiomycetes</taxon>
        <taxon>Olpidiales</taxon>
        <taxon>Olpidiaceae</taxon>
        <taxon>Olpidium</taxon>
    </lineage>
</organism>
<dbReference type="Proteomes" id="UP000673691">
    <property type="component" value="Unassembled WGS sequence"/>
</dbReference>
<reference evidence="2 3" key="1">
    <citation type="journal article" name="Sci. Rep.">
        <title>Genome-scale phylogenetic analyses confirm Olpidium as the closest living zoosporic fungus to the non-flagellated, terrestrial fungi.</title>
        <authorList>
            <person name="Chang Y."/>
            <person name="Rochon D."/>
            <person name="Sekimoto S."/>
            <person name="Wang Y."/>
            <person name="Chovatia M."/>
            <person name="Sandor L."/>
            <person name="Salamov A."/>
            <person name="Grigoriev I.V."/>
            <person name="Stajich J.E."/>
            <person name="Spatafora J.W."/>
        </authorList>
    </citation>
    <scope>NUCLEOTIDE SEQUENCE [LARGE SCALE GENOMIC DNA]</scope>
    <source>
        <strain evidence="2">S191</strain>
    </source>
</reference>
<proteinExistence type="predicted"/>
<evidence type="ECO:0000313" key="3">
    <source>
        <dbReference type="Proteomes" id="UP000673691"/>
    </source>
</evidence>
<protein>
    <submittedName>
        <fullName evidence="2">Uncharacterized protein</fullName>
    </submittedName>
</protein>
<feature type="region of interest" description="Disordered" evidence="1">
    <location>
        <begin position="1"/>
        <end position="26"/>
    </location>
</feature>